<name>F8NBC0_9BACT</name>
<dbReference type="HOGENOM" id="CLU_3171646_0_0_10"/>
<dbReference type="Proteomes" id="UP000002772">
    <property type="component" value="Unassembled WGS sequence"/>
</dbReference>
<protein>
    <submittedName>
        <fullName evidence="1">Uncharacterized protein</fullName>
    </submittedName>
</protein>
<reference evidence="2" key="1">
    <citation type="journal article" date="2011" name="Stand. Genomic Sci.">
        <title>Non-contiguous finished genome sequence of the opportunistic oral pathogen Prevotella multisaccharivorax type strain (PPPA20).</title>
        <authorList>
            <person name="Pati A."/>
            <person name="Gronow S."/>
            <person name="Lu M."/>
            <person name="Lapidus A."/>
            <person name="Nolan M."/>
            <person name="Lucas S."/>
            <person name="Hammon N."/>
            <person name="Deshpande S."/>
            <person name="Cheng J.F."/>
            <person name="Tapia R."/>
            <person name="Han C."/>
            <person name="Goodwin L."/>
            <person name="Pitluck S."/>
            <person name="Liolios K."/>
            <person name="Pagani I."/>
            <person name="Mavromatis K."/>
            <person name="Mikhailova N."/>
            <person name="Huntemann M."/>
            <person name="Chen A."/>
            <person name="Palaniappan K."/>
            <person name="Land M."/>
            <person name="Hauser L."/>
            <person name="Detter J.C."/>
            <person name="Brambilla E.M."/>
            <person name="Rohde M."/>
            <person name="Goker M."/>
            <person name="Woyke T."/>
            <person name="Bristow J."/>
            <person name="Eisen J.A."/>
            <person name="Markowitz V."/>
            <person name="Hugenholtz P."/>
            <person name="Kyrpides N.C."/>
            <person name="Klenk H.P."/>
            <person name="Ivanova N."/>
        </authorList>
    </citation>
    <scope>NUCLEOTIDE SEQUENCE [LARGE SCALE GENOMIC DNA]</scope>
    <source>
        <strain evidence="2">DSM 17128</strain>
    </source>
</reference>
<evidence type="ECO:0000313" key="1">
    <source>
        <dbReference type="EMBL" id="EGN56877.1"/>
    </source>
</evidence>
<dbReference type="STRING" id="688246.Premu_1460"/>
<dbReference type="EMBL" id="GL945017">
    <property type="protein sequence ID" value="EGN56877.1"/>
    <property type="molecule type" value="Genomic_DNA"/>
</dbReference>
<keyword evidence="2" id="KW-1185">Reference proteome</keyword>
<sequence length="47" mass="5462">MMVMDNVSLDDYTVIWPESLINDVLDDNLLDWKAIEDAENDTDEDDD</sequence>
<organism evidence="1 2">
    <name type="scientific">Hallella multisaccharivorax DSM 17128</name>
    <dbReference type="NCBI Taxonomy" id="688246"/>
    <lineage>
        <taxon>Bacteria</taxon>
        <taxon>Pseudomonadati</taxon>
        <taxon>Bacteroidota</taxon>
        <taxon>Bacteroidia</taxon>
        <taxon>Bacteroidales</taxon>
        <taxon>Prevotellaceae</taxon>
        <taxon>Hallella</taxon>
    </lineage>
</organism>
<evidence type="ECO:0000313" key="2">
    <source>
        <dbReference type="Proteomes" id="UP000002772"/>
    </source>
</evidence>
<dbReference type="AlphaFoldDB" id="F8NBC0"/>
<proteinExistence type="predicted"/>
<accession>F8NBC0</accession>
<gene>
    <name evidence="1" type="ORF">Premu_1460</name>
</gene>